<dbReference type="EMBL" id="BSDC01000001">
    <property type="protein sequence ID" value="GLH67140.1"/>
    <property type="molecule type" value="Genomic_DNA"/>
</dbReference>
<evidence type="ECO:0000313" key="3">
    <source>
        <dbReference type="Proteomes" id="UP001165044"/>
    </source>
</evidence>
<dbReference type="Proteomes" id="UP001165044">
    <property type="component" value="Unassembled WGS sequence"/>
</dbReference>
<keyword evidence="1" id="KW-0732">Signal</keyword>
<dbReference type="PROSITE" id="PS51318">
    <property type="entry name" value="TAT"/>
    <property type="match status" value="1"/>
</dbReference>
<feature type="chain" id="PRO_5046809294" description="LPS export ABC transporter periplasmic protein LptC" evidence="1">
    <location>
        <begin position="34"/>
        <end position="180"/>
    </location>
</feature>
<proteinExistence type="predicted"/>
<reference evidence="2" key="1">
    <citation type="journal article" date="2023" name="Antonie Van Leeuwenhoek">
        <title>Mesoterricola silvestris gen. nov., sp. nov., Mesoterricola sediminis sp. nov., Geothrix oryzae sp. nov., Geothrix edaphica sp. nov., Geothrix rubra sp. nov., and Geothrix limicola sp. nov., six novel members of Acidobacteriota isolated from soils.</title>
        <authorList>
            <person name="Itoh H."/>
            <person name="Sugisawa Y."/>
            <person name="Mise K."/>
            <person name="Xu Z."/>
            <person name="Kuniyasu M."/>
            <person name="Ushijima N."/>
            <person name="Kawano K."/>
            <person name="Kobayashi E."/>
            <person name="Shiratori Y."/>
            <person name="Masuda Y."/>
            <person name="Senoo K."/>
        </authorList>
    </citation>
    <scope>NUCLEOTIDE SEQUENCE</scope>
    <source>
        <strain evidence="2">Red802</strain>
    </source>
</reference>
<organism evidence="2 3">
    <name type="scientific">Geothrix edaphica</name>
    <dbReference type="NCBI Taxonomy" id="2927976"/>
    <lineage>
        <taxon>Bacteria</taxon>
        <taxon>Pseudomonadati</taxon>
        <taxon>Acidobacteriota</taxon>
        <taxon>Holophagae</taxon>
        <taxon>Holophagales</taxon>
        <taxon>Holophagaceae</taxon>
        <taxon>Geothrix</taxon>
    </lineage>
</organism>
<dbReference type="InterPro" id="IPR006311">
    <property type="entry name" value="TAT_signal"/>
</dbReference>
<evidence type="ECO:0000256" key="1">
    <source>
        <dbReference type="SAM" id="SignalP"/>
    </source>
</evidence>
<protein>
    <recommendedName>
        <fullName evidence="4">LPS export ABC transporter periplasmic protein LptC</fullName>
    </recommendedName>
</protein>
<feature type="signal peptide" evidence="1">
    <location>
        <begin position="1"/>
        <end position="33"/>
    </location>
</feature>
<sequence>MRHIITSRRRRALFALLAVAAAGVCGLARPRLAAATLDDGAIPGAIWIDFGTNEVALRSQLARSPKGGFLGMAEVRANGVGRWAQVTQQLSIPEALAEDGLLHATGSHVFLFADGSSITTLDEVLLTPTDTEGVYGLDGALVITGGTGVLASATGNLSVIGNLDLLHGQIGVDTRGRIRK</sequence>
<evidence type="ECO:0008006" key="4">
    <source>
        <dbReference type="Google" id="ProtNLM"/>
    </source>
</evidence>
<comment type="caution">
    <text evidence="2">The sequence shown here is derived from an EMBL/GenBank/DDBJ whole genome shotgun (WGS) entry which is preliminary data.</text>
</comment>
<keyword evidence="3" id="KW-1185">Reference proteome</keyword>
<dbReference type="RefSeq" id="WP_285608014.1">
    <property type="nucleotide sequence ID" value="NZ_BSDC01000001.1"/>
</dbReference>
<name>A0ABQ5PYD4_9BACT</name>
<gene>
    <name evidence="2" type="ORF">GETHED_15040</name>
</gene>
<evidence type="ECO:0000313" key="2">
    <source>
        <dbReference type="EMBL" id="GLH67140.1"/>
    </source>
</evidence>
<accession>A0ABQ5PYD4</accession>